<evidence type="ECO:0000256" key="4">
    <source>
        <dbReference type="ARBA" id="ARBA00022980"/>
    </source>
</evidence>
<dbReference type="InterPro" id="IPR014717">
    <property type="entry name" value="Transl_elong_EF1B/ribsomal_bS6"/>
</dbReference>
<name>A0A096AID0_9FIRM</name>
<dbReference type="EMBL" id="JRNT01000026">
    <property type="protein sequence ID" value="KGF46858.1"/>
    <property type="molecule type" value="Genomic_DNA"/>
</dbReference>
<dbReference type="GO" id="GO:0070181">
    <property type="term" value="F:small ribosomal subunit rRNA binding"/>
    <property type="evidence" value="ECO:0007669"/>
    <property type="project" value="TreeGrafter"/>
</dbReference>
<dbReference type="AlphaFoldDB" id="A0A096AID0"/>
<keyword evidence="5 8" id="KW-0687">Ribonucleoprotein</keyword>
<evidence type="ECO:0000256" key="6">
    <source>
        <dbReference type="ARBA" id="ARBA00035104"/>
    </source>
</evidence>
<keyword evidence="3 8" id="KW-0694">RNA-binding</keyword>
<dbReference type="HAMAP" id="MF_00360">
    <property type="entry name" value="Ribosomal_bS6"/>
    <property type="match status" value="1"/>
</dbReference>
<dbReference type="Pfam" id="PF01250">
    <property type="entry name" value="Ribosomal_S6"/>
    <property type="match status" value="1"/>
</dbReference>
<keyword evidence="10" id="KW-1185">Reference proteome</keyword>
<dbReference type="SUPFAM" id="SSF54995">
    <property type="entry name" value="Ribosomal protein S6"/>
    <property type="match status" value="1"/>
</dbReference>
<dbReference type="eggNOG" id="COG0360">
    <property type="taxonomic scope" value="Bacteria"/>
</dbReference>
<dbReference type="InterPro" id="IPR000529">
    <property type="entry name" value="Ribosomal_bS6"/>
</dbReference>
<evidence type="ECO:0000256" key="8">
    <source>
        <dbReference type="HAMAP-Rule" id="MF_00360"/>
    </source>
</evidence>
<comment type="caution">
    <text evidence="9">The sequence shown here is derived from an EMBL/GenBank/DDBJ whole genome shotgun (WGS) entry which is preliminary data.</text>
</comment>
<dbReference type="GO" id="GO:1990904">
    <property type="term" value="C:ribonucleoprotein complex"/>
    <property type="evidence" value="ECO:0007669"/>
    <property type="project" value="UniProtKB-KW"/>
</dbReference>
<organism evidence="9 10">
    <name type="scientific">Veillonella montpellierensis DNF00314</name>
    <dbReference type="NCBI Taxonomy" id="1401067"/>
    <lineage>
        <taxon>Bacteria</taxon>
        <taxon>Bacillati</taxon>
        <taxon>Bacillota</taxon>
        <taxon>Negativicutes</taxon>
        <taxon>Veillonellales</taxon>
        <taxon>Veillonellaceae</taxon>
        <taxon>Veillonella</taxon>
    </lineage>
</organism>
<accession>A0A096AID0</accession>
<dbReference type="Proteomes" id="UP000029628">
    <property type="component" value="Unassembled WGS sequence"/>
</dbReference>
<proteinExistence type="inferred from homology"/>
<dbReference type="RefSeq" id="WP_028257746.1">
    <property type="nucleotide sequence ID" value="NZ_JRNT01000026.1"/>
</dbReference>
<dbReference type="GO" id="GO:0006412">
    <property type="term" value="P:translation"/>
    <property type="evidence" value="ECO:0007669"/>
    <property type="project" value="UniProtKB-UniRule"/>
</dbReference>
<evidence type="ECO:0000256" key="2">
    <source>
        <dbReference type="ARBA" id="ARBA00022730"/>
    </source>
</evidence>
<sequence length="94" mass="10891">MNKYEVMFIVKPAEEEVINVTVEKVEALIARVGGTVEKVDRWGKRRLAYAVKKFTDGFYVLINFEADPAEIKEIDRVIKINDEILKHLIVKREA</sequence>
<dbReference type="Gene3D" id="3.30.70.60">
    <property type="match status" value="1"/>
</dbReference>
<dbReference type="GO" id="GO:0003735">
    <property type="term" value="F:structural constituent of ribosome"/>
    <property type="evidence" value="ECO:0007669"/>
    <property type="project" value="InterPro"/>
</dbReference>
<comment type="function">
    <text evidence="6 8">Binds together with bS18 to 16S ribosomal RNA.</text>
</comment>
<evidence type="ECO:0000313" key="9">
    <source>
        <dbReference type="EMBL" id="KGF46858.1"/>
    </source>
</evidence>
<dbReference type="PANTHER" id="PTHR21011">
    <property type="entry name" value="MITOCHONDRIAL 28S RIBOSOMAL PROTEIN S6"/>
    <property type="match status" value="1"/>
</dbReference>
<dbReference type="FunFam" id="3.30.70.60:FF:000002">
    <property type="entry name" value="30S ribosomal protein S6"/>
    <property type="match status" value="1"/>
</dbReference>
<comment type="similarity">
    <text evidence="1 8">Belongs to the bacterial ribosomal protein bS6 family.</text>
</comment>
<evidence type="ECO:0000256" key="5">
    <source>
        <dbReference type="ARBA" id="ARBA00023274"/>
    </source>
</evidence>
<dbReference type="InterPro" id="IPR035980">
    <property type="entry name" value="Ribosomal_bS6_sf"/>
</dbReference>
<reference evidence="9 10" key="1">
    <citation type="submission" date="2014-07" db="EMBL/GenBank/DDBJ databases">
        <authorList>
            <person name="McCorrison J."/>
            <person name="Sanka R."/>
            <person name="Torralba M."/>
            <person name="Gillis M."/>
            <person name="Haft D.H."/>
            <person name="Methe B."/>
            <person name="Sutton G."/>
            <person name="Nelson K.E."/>
        </authorList>
    </citation>
    <scope>NUCLEOTIDE SEQUENCE [LARGE SCALE GENOMIC DNA]</scope>
    <source>
        <strain evidence="9 10">DNF00314</strain>
    </source>
</reference>
<evidence type="ECO:0000313" key="10">
    <source>
        <dbReference type="Proteomes" id="UP000029628"/>
    </source>
</evidence>
<dbReference type="GO" id="GO:0005840">
    <property type="term" value="C:ribosome"/>
    <property type="evidence" value="ECO:0007669"/>
    <property type="project" value="UniProtKB-KW"/>
</dbReference>
<dbReference type="NCBIfam" id="TIGR00166">
    <property type="entry name" value="S6"/>
    <property type="match status" value="1"/>
</dbReference>
<evidence type="ECO:0000256" key="3">
    <source>
        <dbReference type="ARBA" id="ARBA00022884"/>
    </source>
</evidence>
<dbReference type="GO" id="GO:0005737">
    <property type="term" value="C:cytoplasm"/>
    <property type="evidence" value="ECO:0007669"/>
    <property type="project" value="UniProtKB-ARBA"/>
</dbReference>
<dbReference type="CDD" id="cd00473">
    <property type="entry name" value="bS6"/>
    <property type="match status" value="1"/>
</dbReference>
<dbReference type="PANTHER" id="PTHR21011:SF1">
    <property type="entry name" value="SMALL RIBOSOMAL SUBUNIT PROTEIN BS6M"/>
    <property type="match status" value="1"/>
</dbReference>
<protein>
    <recommendedName>
        <fullName evidence="7 8">Small ribosomal subunit protein bS6</fullName>
    </recommendedName>
</protein>
<keyword evidence="2 8" id="KW-0699">rRNA-binding</keyword>
<keyword evidence="4 8" id="KW-0689">Ribosomal protein</keyword>
<evidence type="ECO:0000256" key="7">
    <source>
        <dbReference type="ARBA" id="ARBA00035294"/>
    </source>
</evidence>
<evidence type="ECO:0000256" key="1">
    <source>
        <dbReference type="ARBA" id="ARBA00009512"/>
    </source>
</evidence>
<dbReference type="InterPro" id="IPR020814">
    <property type="entry name" value="Ribosomal_S6_plastid/chlpt"/>
</dbReference>
<gene>
    <name evidence="8" type="primary">rpsF</name>
    <name evidence="9" type="ORF">HMPREF0872_06935</name>
</gene>